<dbReference type="EMBL" id="VWXX01000044">
    <property type="protein sequence ID" value="KAA6182571.1"/>
    <property type="molecule type" value="Genomic_DNA"/>
</dbReference>
<feature type="transmembrane region" description="Helical" evidence="8">
    <location>
        <begin position="889"/>
        <end position="909"/>
    </location>
</feature>
<proteinExistence type="predicted"/>
<keyword evidence="5 8" id="KW-0812">Transmembrane</keyword>
<evidence type="ECO:0000256" key="2">
    <source>
        <dbReference type="ARBA" id="ARBA00022448"/>
    </source>
</evidence>
<name>A0A5M8FHK4_9GAMM</name>
<feature type="transmembrane region" description="Helical" evidence="8">
    <location>
        <begin position="992"/>
        <end position="1019"/>
    </location>
</feature>
<evidence type="ECO:0000256" key="6">
    <source>
        <dbReference type="ARBA" id="ARBA00022989"/>
    </source>
</evidence>
<evidence type="ECO:0000313" key="10">
    <source>
        <dbReference type="Proteomes" id="UP000322981"/>
    </source>
</evidence>
<feature type="transmembrane region" description="Helical" evidence="8">
    <location>
        <begin position="368"/>
        <end position="386"/>
    </location>
</feature>
<keyword evidence="6 8" id="KW-1133">Transmembrane helix</keyword>
<evidence type="ECO:0000256" key="7">
    <source>
        <dbReference type="ARBA" id="ARBA00023136"/>
    </source>
</evidence>
<dbReference type="Gene3D" id="3.30.2090.10">
    <property type="entry name" value="Multidrug efflux transporter AcrB TolC docking domain, DN and DC subdomains"/>
    <property type="match status" value="2"/>
</dbReference>
<dbReference type="Gene3D" id="1.20.58.220">
    <property type="entry name" value="Phosphate transport system protein phou homolog 2, domain 2"/>
    <property type="match status" value="1"/>
</dbReference>
<dbReference type="InterPro" id="IPR027463">
    <property type="entry name" value="AcrB_DN_DC_subdom"/>
</dbReference>
<feature type="transmembrane region" description="Helical" evidence="8">
    <location>
        <begin position="467"/>
        <end position="490"/>
    </location>
</feature>
<keyword evidence="2" id="KW-0813">Transport</keyword>
<feature type="transmembrane region" description="Helical" evidence="8">
    <location>
        <begin position="965"/>
        <end position="986"/>
    </location>
</feature>
<dbReference type="RefSeq" id="WP_150094736.1">
    <property type="nucleotide sequence ID" value="NZ_JBFUOH010000097.1"/>
</dbReference>
<comment type="caution">
    <text evidence="9">The sequence shown here is derived from an EMBL/GenBank/DDBJ whole genome shotgun (WGS) entry which is preliminary data.</text>
</comment>
<comment type="subcellular location">
    <subcellularLocation>
        <location evidence="1">Cell inner membrane</location>
        <topology evidence="1">Multi-pass membrane protein</topology>
    </subcellularLocation>
</comment>
<dbReference type="OrthoDB" id="9758297at2"/>
<feature type="transmembrane region" description="Helical" evidence="8">
    <location>
        <begin position="435"/>
        <end position="455"/>
    </location>
</feature>
<dbReference type="SUPFAM" id="SSF82693">
    <property type="entry name" value="Multidrug efflux transporter AcrB pore domain, PN1, PN2, PC1 and PC2 subdomains"/>
    <property type="match status" value="4"/>
</dbReference>
<dbReference type="Pfam" id="PF00873">
    <property type="entry name" value="ACR_tran"/>
    <property type="match status" value="1"/>
</dbReference>
<feature type="transmembrane region" description="Helical" evidence="8">
    <location>
        <begin position="12"/>
        <end position="29"/>
    </location>
</feature>
<evidence type="ECO:0000313" key="9">
    <source>
        <dbReference type="EMBL" id="KAA6182571.1"/>
    </source>
</evidence>
<feature type="transmembrane region" description="Helical" evidence="8">
    <location>
        <begin position="340"/>
        <end position="362"/>
    </location>
</feature>
<dbReference type="GO" id="GO:0042910">
    <property type="term" value="F:xenobiotic transmembrane transporter activity"/>
    <property type="evidence" value="ECO:0007669"/>
    <property type="project" value="TreeGrafter"/>
</dbReference>
<dbReference type="PRINTS" id="PR00702">
    <property type="entry name" value="ACRIFLAVINRP"/>
</dbReference>
<feature type="transmembrane region" description="Helical" evidence="8">
    <location>
        <begin position="393"/>
        <end position="415"/>
    </location>
</feature>
<dbReference type="PANTHER" id="PTHR32063">
    <property type="match status" value="1"/>
</dbReference>
<dbReference type="FunFam" id="3.30.70.1430:FF:000001">
    <property type="entry name" value="Efflux pump membrane transporter"/>
    <property type="match status" value="1"/>
</dbReference>
<reference evidence="9 10" key="1">
    <citation type="submission" date="2019-09" db="EMBL/GenBank/DDBJ databases">
        <title>Whole-genome sequence of the purple sulfur bacterium Thiohalocapsa marina DSM 19078.</title>
        <authorList>
            <person name="Kyndt J.A."/>
            <person name="Meyer T.E."/>
        </authorList>
    </citation>
    <scope>NUCLEOTIDE SEQUENCE [LARGE SCALE GENOMIC DNA]</scope>
    <source>
        <strain evidence="9 10">DSM 19078</strain>
    </source>
</reference>
<dbReference type="InterPro" id="IPR038078">
    <property type="entry name" value="PhoU-like_sf"/>
</dbReference>
<dbReference type="InterPro" id="IPR001036">
    <property type="entry name" value="Acrflvin-R"/>
</dbReference>
<evidence type="ECO:0000256" key="1">
    <source>
        <dbReference type="ARBA" id="ARBA00004429"/>
    </source>
</evidence>
<evidence type="ECO:0000256" key="5">
    <source>
        <dbReference type="ARBA" id="ARBA00022692"/>
    </source>
</evidence>
<keyword evidence="7 8" id="KW-0472">Membrane</keyword>
<dbReference type="SUPFAM" id="SSF82714">
    <property type="entry name" value="Multidrug efflux transporter AcrB TolC docking domain, DN and DC subdomains"/>
    <property type="match status" value="2"/>
</dbReference>
<dbReference type="FunFam" id="1.20.1640.10:FF:000001">
    <property type="entry name" value="Efflux pump membrane transporter"/>
    <property type="match status" value="1"/>
</dbReference>
<keyword evidence="10" id="KW-1185">Reference proteome</keyword>
<sequence>MNLSEIFIRRPVMTTLVMLSLLLFGLLSYKTLPISNLPTVDFPTISVTAKLPGANPETMAASVALPLEKQFAAISGIDSMTSTSSLGSTVINVQFALSRDIDAAAQDIAAAIAAAMGVLPPEMPNPPTYVKVNPADMPVMMLALTSDTLPTSTLSDLGESLIMAKLSMIEGVGEVDLVPPQKYAVRVQVNPDALAHRGIGLDEVAEALRTGNVSLPGGTLENDVSAYTLNPEGRLMDAAAFRDLVVRYQDGNPVRVGDLGQVLDGIENDQARSWYLRDGETRPAIIVRIRKQAGANAVALTDAVKARLPGLSAALPGAASLGVLYDQSEFIRASVVDVQLTMVATLVLVVLVLFVFIGAWRATLIPSLVIPLSLIATFIVMALLGYSLNTLSLMALTLSIGFVVDDAIVVLENIIRRREEGEGALEAALRGSREIGFTVLSMTLSLAAVFIPLMFMQGILGRLFEEFAVAITAAILLSGLLSLTLTPMLASRFLGAEDTAGGQERSPARLSALFARSFAGLTRLYGRALSLSLHYRPLMLLLTLGTVIGTVLLFQALPKGFIPSQDQDFFRIFAQIDDRTSFADMVRRQEQINQILLADPDIGPARAAAIVGLMGDSTALTFVSLPPAHAREHSVDEIIARLRPQLNQIPGLNVSLVNPPLITIGSRLTSAQWQLTLHGTDLARLQRQGALMEERLRRVEGLIDVKSDLQARQPRIEIEIDRDQASALGLTLHQIQDAFYSAYGRRQVSTIYAASNYYYVILELDPAYRAHPDALKQLYLRAEGGALVPLRAVARLVETVAPRTVNHQGQLPAATISFNLKPGASIGPVIAEIERIAADTLPADIHAQFQGTAQAFQSSLASMGFLLVITLIVIYVVLGILYESFLHPLTILTSLPLAGFGALAALWLLGLELDMYAYVGIIMLIGIVKKNGIMMVDFALDAERSRGLDPIAAIHGACLTRFRPIMMTTLAALLGTLPIAIGWGAGGEARQSLGVAVVGGLLFSQLMTLFVTPVFYVYLGRLAGWLQARRGDKTLAVASEGINDFSLLSPSFPFARLLTGQFALLSESAAELRTLLADPSTAAGAARRIRALERTLRADYRAIGRELGLTRLLPLERADLHAVSQAQETAMRALVAVAARASLYGLAEPRPAAVTLADNLAEMLALNAQMFAKLSRGEAIDAEVEQQERLTEESDSLLLVALGELYDEQAGTHDPLPLLRWSHLLERLETAIEGAERLAAVLESLVIKNI</sequence>
<keyword evidence="4" id="KW-0997">Cell inner membrane</keyword>
<gene>
    <name evidence="9" type="ORF">F2Q65_17720</name>
</gene>
<organism evidence="9 10">
    <name type="scientific">Thiohalocapsa marina</name>
    <dbReference type="NCBI Taxonomy" id="424902"/>
    <lineage>
        <taxon>Bacteria</taxon>
        <taxon>Pseudomonadati</taxon>
        <taxon>Pseudomonadota</taxon>
        <taxon>Gammaproteobacteria</taxon>
        <taxon>Chromatiales</taxon>
        <taxon>Chromatiaceae</taxon>
        <taxon>Thiohalocapsa</taxon>
    </lineage>
</organism>
<feature type="transmembrane region" description="Helical" evidence="8">
    <location>
        <begin position="538"/>
        <end position="557"/>
    </location>
</feature>
<evidence type="ECO:0000256" key="4">
    <source>
        <dbReference type="ARBA" id="ARBA00022519"/>
    </source>
</evidence>
<dbReference type="Gene3D" id="3.30.70.1440">
    <property type="entry name" value="Multidrug efflux transporter AcrB pore domain"/>
    <property type="match status" value="1"/>
</dbReference>
<dbReference type="Gene3D" id="1.20.1640.10">
    <property type="entry name" value="Multidrug efflux transporter AcrB transmembrane domain"/>
    <property type="match status" value="2"/>
</dbReference>
<dbReference type="Gene3D" id="3.30.70.1430">
    <property type="entry name" value="Multidrug efflux transporter AcrB pore domain"/>
    <property type="match status" value="2"/>
</dbReference>
<dbReference type="Gene3D" id="3.30.70.1320">
    <property type="entry name" value="Multidrug efflux transporter AcrB pore domain like"/>
    <property type="match status" value="1"/>
</dbReference>
<dbReference type="PANTHER" id="PTHR32063:SF21">
    <property type="entry name" value="MULTIDRUG RESISTANCE PROTEIN MDTB"/>
    <property type="match status" value="1"/>
</dbReference>
<accession>A0A5M8FHK4</accession>
<dbReference type="SUPFAM" id="SSF82866">
    <property type="entry name" value="Multidrug efflux transporter AcrB transmembrane domain"/>
    <property type="match status" value="2"/>
</dbReference>
<keyword evidence="3" id="KW-1003">Cell membrane</keyword>
<evidence type="ECO:0000256" key="8">
    <source>
        <dbReference type="SAM" id="Phobius"/>
    </source>
</evidence>
<feature type="transmembrane region" description="Helical" evidence="8">
    <location>
        <begin position="860"/>
        <end position="882"/>
    </location>
</feature>
<dbReference type="Proteomes" id="UP000322981">
    <property type="component" value="Unassembled WGS sequence"/>
</dbReference>
<dbReference type="GO" id="GO:0005886">
    <property type="term" value="C:plasma membrane"/>
    <property type="evidence" value="ECO:0007669"/>
    <property type="project" value="UniProtKB-SubCell"/>
</dbReference>
<dbReference type="AlphaFoldDB" id="A0A5M8FHK4"/>
<protein>
    <submittedName>
        <fullName evidence="9">Efflux RND transporter permease subunit</fullName>
    </submittedName>
</protein>
<evidence type="ECO:0000256" key="3">
    <source>
        <dbReference type="ARBA" id="ARBA00022475"/>
    </source>
</evidence>